<dbReference type="OrthoDB" id="2067at2759"/>
<feature type="domain" description="Tr-type G" evidence="11">
    <location>
        <begin position="1"/>
        <end position="149"/>
    </location>
</feature>
<dbReference type="SUPFAM" id="SSF52540">
    <property type="entry name" value="P-loop containing nucleoside triphosphate hydrolases"/>
    <property type="match status" value="1"/>
</dbReference>
<evidence type="ECO:0000256" key="10">
    <source>
        <dbReference type="ARBA" id="ARBA00023134"/>
    </source>
</evidence>
<dbReference type="GO" id="GO:0003924">
    <property type="term" value="F:GTPase activity"/>
    <property type="evidence" value="ECO:0007669"/>
    <property type="project" value="InterPro"/>
</dbReference>
<comment type="function">
    <text evidence="1">This protein promotes the GTP-dependent binding of aminoacyl-tRNA to the A-site of ribosomes during protein biosynthesis.</text>
</comment>
<reference evidence="13" key="1">
    <citation type="journal article" date="2016" name="Nat. Commun.">
        <title>The Gonium pectorale genome demonstrates co-option of cell cycle regulation during the evolution of multicellularity.</title>
        <authorList>
            <person name="Hanschen E.R."/>
            <person name="Marriage T.N."/>
            <person name="Ferris P.J."/>
            <person name="Hamaji T."/>
            <person name="Toyoda A."/>
            <person name="Fujiyama A."/>
            <person name="Neme R."/>
            <person name="Noguchi H."/>
            <person name="Minakuchi Y."/>
            <person name="Suzuki M."/>
            <person name="Kawai-Toyooka H."/>
            <person name="Smith D.R."/>
            <person name="Sparks H."/>
            <person name="Anderson J."/>
            <person name="Bakaric R."/>
            <person name="Luria V."/>
            <person name="Karger A."/>
            <person name="Kirschner M.W."/>
            <person name="Durand P.M."/>
            <person name="Michod R.E."/>
            <person name="Nozaki H."/>
            <person name="Olson B.J."/>
        </authorList>
    </citation>
    <scope>NUCLEOTIDE SEQUENCE [LARGE SCALE GENOMIC DNA]</scope>
    <source>
        <strain evidence="13">NIES-2863</strain>
    </source>
</reference>
<evidence type="ECO:0000313" key="12">
    <source>
        <dbReference type="EMBL" id="KXZ52293.1"/>
    </source>
</evidence>
<dbReference type="InterPro" id="IPR004160">
    <property type="entry name" value="Transl_elong_EFTu/EF1A_C"/>
</dbReference>
<evidence type="ECO:0000256" key="7">
    <source>
        <dbReference type="ARBA" id="ARBA00022741"/>
    </source>
</evidence>
<keyword evidence="7" id="KW-0547">Nucleotide-binding</keyword>
<dbReference type="Proteomes" id="UP000075714">
    <property type="component" value="Unassembled WGS sequence"/>
</dbReference>
<dbReference type="SUPFAM" id="SSF50447">
    <property type="entry name" value="Translation proteins"/>
    <property type="match status" value="1"/>
</dbReference>
<evidence type="ECO:0000256" key="9">
    <source>
        <dbReference type="ARBA" id="ARBA00022917"/>
    </source>
</evidence>
<dbReference type="EMBL" id="LSYV01000011">
    <property type="protein sequence ID" value="KXZ52293.1"/>
    <property type="molecule type" value="Genomic_DNA"/>
</dbReference>
<dbReference type="GO" id="GO:0005739">
    <property type="term" value="C:mitochondrion"/>
    <property type="evidence" value="ECO:0007669"/>
    <property type="project" value="TreeGrafter"/>
</dbReference>
<evidence type="ECO:0000256" key="1">
    <source>
        <dbReference type="ARBA" id="ARBA00003982"/>
    </source>
</evidence>
<dbReference type="PRINTS" id="PR00315">
    <property type="entry name" value="ELONGATNFCT"/>
</dbReference>
<dbReference type="Pfam" id="PF03144">
    <property type="entry name" value="GTP_EFTU_D2"/>
    <property type="match status" value="1"/>
</dbReference>
<keyword evidence="10" id="KW-0342">GTP-binding</keyword>
<evidence type="ECO:0000313" key="13">
    <source>
        <dbReference type="Proteomes" id="UP000075714"/>
    </source>
</evidence>
<gene>
    <name evidence="12" type="ORF">GPECTOR_10g925</name>
</gene>
<dbReference type="InterPro" id="IPR009001">
    <property type="entry name" value="Transl_elong_EF1A/Init_IF2_C"/>
</dbReference>
<keyword evidence="6" id="KW-0934">Plastid</keyword>
<keyword evidence="13" id="KW-1185">Reference proteome</keyword>
<evidence type="ECO:0000256" key="4">
    <source>
        <dbReference type="ARBA" id="ARBA00021392"/>
    </source>
</evidence>
<proteinExistence type="inferred from homology"/>
<dbReference type="Gene3D" id="2.40.30.10">
    <property type="entry name" value="Translation factors"/>
    <property type="match status" value="2"/>
</dbReference>
<dbReference type="InterPro" id="IPR004161">
    <property type="entry name" value="EFTu-like_2"/>
</dbReference>
<keyword evidence="8" id="KW-0251">Elongation factor</keyword>
<dbReference type="InterPro" id="IPR000795">
    <property type="entry name" value="T_Tr_GTP-bd_dom"/>
</dbReference>
<dbReference type="CDD" id="cd03697">
    <property type="entry name" value="EFTU_II"/>
    <property type="match status" value="1"/>
</dbReference>
<dbReference type="NCBIfam" id="NF009373">
    <property type="entry name" value="PRK12736.1"/>
    <property type="match status" value="1"/>
</dbReference>
<dbReference type="GO" id="GO:0070125">
    <property type="term" value="P:mitochondrial translational elongation"/>
    <property type="evidence" value="ECO:0007669"/>
    <property type="project" value="TreeGrafter"/>
</dbReference>
<comment type="subcellular location">
    <subcellularLocation>
        <location evidence="2">Plastid</location>
        <location evidence="2">Chloroplast</location>
    </subcellularLocation>
</comment>
<dbReference type="NCBIfam" id="NF000766">
    <property type="entry name" value="PRK00049.1"/>
    <property type="match status" value="1"/>
</dbReference>
<dbReference type="InterPro" id="IPR033720">
    <property type="entry name" value="EFTU_2"/>
</dbReference>
<dbReference type="SUPFAM" id="SSF50465">
    <property type="entry name" value="EF-Tu/eEF-1alpha/eIF2-gamma C-terminal domain"/>
    <property type="match status" value="1"/>
</dbReference>
<dbReference type="STRING" id="33097.A0A150GR80"/>
<evidence type="ECO:0000256" key="5">
    <source>
        <dbReference type="ARBA" id="ARBA00022528"/>
    </source>
</evidence>
<dbReference type="InterPro" id="IPR050055">
    <property type="entry name" value="EF-Tu_GTPase"/>
</dbReference>
<sequence>MCRGSPSAAPPTVEYQTPKRHYAHVDCPGHVDYVRNMSVGAAQMDSAILVVSATEGVQAQTREHILLARQASVSHFVVFLNKCDALDDPELPELRELEIRELLNEYRLDGDNTPVIRGSALKALEGDPEGIAATEKLLQELDSYIPEPERSIDKPFLMPIADSFTIAGRGTVATGRIERGVVKVGDEVQIVGVGETKKTVVTGIETFKKTMDQGQAGDHVGLMLRGIKREEVSRDMVLAKPGSISGHTKFCAEVWVLTKRENGREKPFFKGYQPQFYFRTADVKGTISLREGIEMVMPGDNASFDVELAVPVAIAEGMRFAIRDSDRTVAVGVVAKILA</sequence>
<dbReference type="GO" id="GO:0003746">
    <property type="term" value="F:translation elongation factor activity"/>
    <property type="evidence" value="ECO:0007669"/>
    <property type="project" value="UniProtKB-KW"/>
</dbReference>
<dbReference type="PROSITE" id="PS51722">
    <property type="entry name" value="G_TR_2"/>
    <property type="match status" value="1"/>
</dbReference>
<dbReference type="Pfam" id="PF00009">
    <property type="entry name" value="GTP_EFTU"/>
    <property type="match status" value="1"/>
</dbReference>
<dbReference type="CDD" id="cd03707">
    <property type="entry name" value="EFTU_III"/>
    <property type="match status" value="1"/>
</dbReference>
<comment type="caution">
    <text evidence="12">The sequence shown here is derived from an EMBL/GenBank/DDBJ whole genome shotgun (WGS) entry which is preliminary data.</text>
</comment>
<evidence type="ECO:0000256" key="3">
    <source>
        <dbReference type="ARBA" id="ARBA00007249"/>
    </source>
</evidence>
<dbReference type="NCBIfam" id="NF009372">
    <property type="entry name" value="PRK12735.1"/>
    <property type="match status" value="1"/>
</dbReference>
<dbReference type="PANTHER" id="PTHR43721">
    <property type="entry name" value="ELONGATION FACTOR TU-RELATED"/>
    <property type="match status" value="1"/>
</dbReference>
<dbReference type="Gene3D" id="3.40.50.300">
    <property type="entry name" value="P-loop containing nucleotide triphosphate hydrolases"/>
    <property type="match status" value="1"/>
</dbReference>
<dbReference type="PANTHER" id="PTHR43721:SF22">
    <property type="entry name" value="ELONGATION FACTOR TU, MITOCHONDRIAL"/>
    <property type="match status" value="1"/>
</dbReference>
<dbReference type="FunFam" id="2.40.30.10:FF:000001">
    <property type="entry name" value="Elongation factor Tu"/>
    <property type="match status" value="1"/>
</dbReference>
<keyword evidence="9" id="KW-0648">Protein biosynthesis</keyword>
<dbReference type="InterPro" id="IPR027417">
    <property type="entry name" value="P-loop_NTPase"/>
</dbReference>
<accession>A0A150GR80</accession>
<dbReference type="GO" id="GO:0009507">
    <property type="term" value="C:chloroplast"/>
    <property type="evidence" value="ECO:0007669"/>
    <property type="project" value="UniProtKB-SubCell"/>
</dbReference>
<organism evidence="12 13">
    <name type="scientific">Gonium pectorale</name>
    <name type="common">Green alga</name>
    <dbReference type="NCBI Taxonomy" id="33097"/>
    <lineage>
        <taxon>Eukaryota</taxon>
        <taxon>Viridiplantae</taxon>
        <taxon>Chlorophyta</taxon>
        <taxon>core chlorophytes</taxon>
        <taxon>Chlorophyceae</taxon>
        <taxon>CS clade</taxon>
        <taxon>Chlamydomonadales</taxon>
        <taxon>Volvocaceae</taxon>
        <taxon>Gonium</taxon>
    </lineage>
</organism>
<protein>
    <recommendedName>
        <fullName evidence="4">Elongation factor Tu, chloroplastic</fullName>
    </recommendedName>
</protein>
<dbReference type="GO" id="GO:0005525">
    <property type="term" value="F:GTP binding"/>
    <property type="evidence" value="ECO:0007669"/>
    <property type="project" value="UniProtKB-KW"/>
</dbReference>
<evidence type="ECO:0000256" key="2">
    <source>
        <dbReference type="ARBA" id="ARBA00004229"/>
    </source>
</evidence>
<dbReference type="InterPro" id="IPR009000">
    <property type="entry name" value="Transl_B-barrel_sf"/>
</dbReference>
<dbReference type="Pfam" id="PF03143">
    <property type="entry name" value="GTP_EFTU_D3"/>
    <property type="match status" value="1"/>
</dbReference>
<evidence type="ECO:0000256" key="8">
    <source>
        <dbReference type="ARBA" id="ARBA00022768"/>
    </source>
</evidence>
<keyword evidence="5" id="KW-0150">Chloroplast</keyword>
<comment type="similarity">
    <text evidence="3">Belongs to the TRAFAC class translation factor GTPase superfamily. Classic translation factor GTPase family. EF-Tu/EF-1A subfamily.</text>
</comment>
<dbReference type="AlphaFoldDB" id="A0A150GR80"/>
<evidence type="ECO:0000256" key="6">
    <source>
        <dbReference type="ARBA" id="ARBA00022640"/>
    </source>
</evidence>
<evidence type="ECO:0000259" key="11">
    <source>
        <dbReference type="PROSITE" id="PS51722"/>
    </source>
</evidence>
<name>A0A150GR80_GONPE</name>